<dbReference type="RefSeq" id="WP_120540799.1">
    <property type="nucleotide sequence ID" value="NZ_RAVZ01000064.1"/>
</dbReference>
<dbReference type="PANTHER" id="PTHR35008:SF8">
    <property type="entry name" value="ALCOHOL DEHYDROGENASE CYTOCHROME C SUBUNIT"/>
    <property type="match status" value="1"/>
</dbReference>
<feature type="domain" description="Cytochrome c" evidence="5">
    <location>
        <begin position="50"/>
        <end position="150"/>
    </location>
</feature>
<dbReference type="SUPFAM" id="SSF46626">
    <property type="entry name" value="Cytochrome c"/>
    <property type="match status" value="3"/>
</dbReference>
<dbReference type="EMBL" id="RAVZ01000064">
    <property type="protein sequence ID" value="RKG89770.1"/>
    <property type="molecule type" value="Genomic_DNA"/>
</dbReference>
<dbReference type="Pfam" id="PF13442">
    <property type="entry name" value="Cytochrome_CBB3"/>
    <property type="match status" value="1"/>
</dbReference>
<dbReference type="PANTHER" id="PTHR35008">
    <property type="entry name" value="BLL4482 PROTEIN-RELATED"/>
    <property type="match status" value="1"/>
</dbReference>
<accession>A0A3A8JD45</accession>
<dbReference type="Proteomes" id="UP000268094">
    <property type="component" value="Unassembled WGS sequence"/>
</dbReference>
<comment type="caution">
    <text evidence="6">The sequence shown here is derived from an EMBL/GenBank/DDBJ whole genome shotgun (WGS) entry which is preliminary data.</text>
</comment>
<dbReference type="GO" id="GO:0020037">
    <property type="term" value="F:heme binding"/>
    <property type="evidence" value="ECO:0007669"/>
    <property type="project" value="InterPro"/>
</dbReference>
<organism evidence="6 7">
    <name type="scientific">Corallococcus terminator</name>
    <dbReference type="NCBI Taxonomy" id="2316733"/>
    <lineage>
        <taxon>Bacteria</taxon>
        <taxon>Pseudomonadati</taxon>
        <taxon>Myxococcota</taxon>
        <taxon>Myxococcia</taxon>
        <taxon>Myxococcales</taxon>
        <taxon>Cystobacterineae</taxon>
        <taxon>Myxococcaceae</taxon>
        <taxon>Corallococcus</taxon>
    </lineage>
</organism>
<keyword evidence="2 4" id="KW-0479">Metal-binding</keyword>
<evidence type="ECO:0000256" key="1">
    <source>
        <dbReference type="ARBA" id="ARBA00022617"/>
    </source>
</evidence>
<keyword evidence="7" id="KW-1185">Reference proteome</keyword>
<dbReference type="AlphaFoldDB" id="A0A3A8JD45"/>
<evidence type="ECO:0000256" key="3">
    <source>
        <dbReference type="ARBA" id="ARBA00023004"/>
    </source>
</evidence>
<keyword evidence="1 4" id="KW-0349">Heme</keyword>
<dbReference type="InterPro" id="IPR036909">
    <property type="entry name" value="Cyt_c-like_dom_sf"/>
</dbReference>
<protein>
    <recommendedName>
        <fullName evidence="5">Cytochrome c domain-containing protein</fullName>
    </recommendedName>
</protein>
<dbReference type="InterPro" id="IPR009056">
    <property type="entry name" value="Cyt_c-like_dom"/>
</dbReference>
<feature type="domain" description="Cytochrome c" evidence="5">
    <location>
        <begin position="196"/>
        <end position="312"/>
    </location>
</feature>
<dbReference type="GO" id="GO:0009055">
    <property type="term" value="F:electron transfer activity"/>
    <property type="evidence" value="ECO:0007669"/>
    <property type="project" value="InterPro"/>
</dbReference>
<evidence type="ECO:0000313" key="6">
    <source>
        <dbReference type="EMBL" id="RKG89770.1"/>
    </source>
</evidence>
<proteinExistence type="predicted"/>
<dbReference type="GO" id="GO:0046872">
    <property type="term" value="F:metal ion binding"/>
    <property type="evidence" value="ECO:0007669"/>
    <property type="project" value="UniProtKB-KW"/>
</dbReference>
<name>A0A3A8JD45_9BACT</name>
<sequence>MIKKILLAVGVLVVLVLIGAGSAMGLATHKVNKTYEDVALPNITRDSSPEGIARGEQVFRAVCAECHAGGGNTKPVGVRMHDFPPDLGTFYSANITSDPEKGVGAWSDQEIARMVINSIDRNNKFRPMPPFPNIGDKDLAAVIGFMRSGHPDFAPEKAQPPRSELSPPGRMVFSFAMGINDKSRTAEVPVPAKAADSVEYGRYLSASVYDCVFCHSPGFGSSGEKMKDPATVLGGGFEFDMTPLGGEGKLLSPNISPSETAGIGKWTLDEFILAMKSGVTPDGHLLRAPMPKYRYADDAELSAIYTFIRSMKPVDKVVPPPAGGRPKVDPANSDPEKMFSALGCATCHAPGKAYEAKLQGAKGKPVEEVAKWIRNPEAFKPGTQMPTYATLVDENNALALAKYVLGRTGGTVSEGTTP</sequence>
<gene>
    <name evidence="6" type="ORF">D7V88_12155</name>
</gene>
<dbReference type="InterPro" id="IPR051459">
    <property type="entry name" value="Cytochrome_c-type_DH"/>
</dbReference>
<dbReference type="PROSITE" id="PS51007">
    <property type="entry name" value="CYTC"/>
    <property type="match status" value="3"/>
</dbReference>
<keyword evidence="3 4" id="KW-0408">Iron</keyword>
<evidence type="ECO:0000256" key="2">
    <source>
        <dbReference type="ARBA" id="ARBA00022723"/>
    </source>
</evidence>
<evidence type="ECO:0000313" key="7">
    <source>
        <dbReference type="Proteomes" id="UP000268094"/>
    </source>
</evidence>
<feature type="domain" description="Cytochrome c" evidence="5">
    <location>
        <begin position="330"/>
        <end position="408"/>
    </location>
</feature>
<reference evidence="7" key="1">
    <citation type="submission" date="2018-09" db="EMBL/GenBank/DDBJ databases">
        <authorList>
            <person name="Livingstone P.G."/>
            <person name="Whitworth D.E."/>
        </authorList>
    </citation>
    <scope>NUCLEOTIDE SEQUENCE [LARGE SCALE GENOMIC DNA]</scope>
    <source>
        <strain evidence="7">CA054A</strain>
    </source>
</reference>
<dbReference type="OrthoDB" id="9809720at2"/>
<evidence type="ECO:0000259" key="5">
    <source>
        <dbReference type="PROSITE" id="PS51007"/>
    </source>
</evidence>
<dbReference type="Gene3D" id="1.10.760.10">
    <property type="entry name" value="Cytochrome c-like domain"/>
    <property type="match status" value="3"/>
</dbReference>
<evidence type="ECO:0000256" key="4">
    <source>
        <dbReference type="PROSITE-ProRule" id="PRU00433"/>
    </source>
</evidence>